<dbReference type="AlphaFoldDB" id="A0A9P6EL85"/>
<feature type="region of interest" description="Disordered" evidence="1">
    <location>
        <begin position="181"/>
        <end position="215"/>
    </location>
</feature>
<name>A0A9P6EL85_9AGAR</name>
<feature type="transmembrane region" description="Helical" evidence="2">
    <location>
        <begin position="47"/>
        <end position="72"/>
    </location>
</feature>
<dbReference type="Proteomes" id="UP000807306">
    <property type="component" value="Unassembled WGS sequence"/>
</dbReference>
<evidence type="ECO:0000256" key="1">
    <source>
        <dbReference type="SAM" id="MobiDB-lite"/>
    </source>
</evidence>
<organism evidence="3 4">
    <name type="scientific">Crepidotus variabilis</name>
    <dbReference type="NCBI Taxonomy" id="179855"/>
    <lineage>
        <taxon>Eukaryota</taxon>
        <taxon>Fungi</taxon>
        <taxon>Dikarya</taxon>
        <taxon>Basidiomycota</taxon>
        <taxon>Agaricomycotina</taxon>
        <taxon>Agaricomycetes</taxon>
        <taxon>Agaricomycetidae</taxon>
        <taxon>Agaricales</taxon>
        <taxon>Agaricineae</taxon>
        <taxon>Crepidotaceae</taxon>
        <taxon>Crepidotus</taxon>
    </lineage>
</organism>
<keyword evidence="4" id="KW-1185">Reference proteome</keyword>
<sequence length="215" mass="23513">MTIARHSRLRIVKVIIGAKEITHGEVKRAWAREELNQDNVTILHSPLVILMVVAGGIVVVASIIFAAICFGFKQRQRKLTSNNKRRRTSLTFTDQEAESSSRSCSVIDLTGPEPDGTANAPIPLDAAIEVSNGQSSTPHSMIEVVSPSPSEAEPSHIPVPILPTLPVVKPESENLEEIVQQGTFLQLEGRQRNERTQESAPGEPEQDLPPPYSED</sequence>
<evidence type="ECO:0000313" key="3">
    <source>
        <dbReference type="EMBL" id="KAF9530847.1"/>
    </source>
</evidence>
<comment type="caution">
    <text evidence="3">The sequence shown here is derived from an EMBL/GenBank/DDBJ whole genome shotgun (WGS) entry which is preliminary data.</text>
</comment>
<keyword evidence="2" id="KW-0812">Transmembrane</keyword>
<keyword evidence="2" id="KW-0472">Membrane</keyword>
<evidence type="ECO:0000313" key="4">
    <source>
        <dbReference type="Proteomes" id="UP000807306"/>
    </source>
</evidence>
<feature type="region of interest" description="Disordered" evidence="1">
    <location>
        <begin position="133"/>
        <end position="157"/>
    </location>
</feature>
<reference evidence="3" key="1">
    <citation type="submission" date="2020-11" db="EMBL/GenBank/DDBJ databases">
        <authorList>
            <consortium name="DOE Joint Genome Institute"/>
            <person name="Ahrendt S."/>
            <person name="Riley R."/>
            <person name="Andreopoulos W."/>
            <person name="Labutti K."/>
            <person name="Pangilinan J."/>
            <person name="Ruiz-Duenas F.J."/>
            <person name="Barrasa J.M."/>
            <person name="Sanchez-Garcia M."/>
            <person name="Camarero S."/>
            <person name="Miyauchi S."/>
            <person name="Serrano A."/>
            <person name="Linde D."/>
            <person name="Babiker R."/>
            <person name="Drula E."/>
            <person name="Ayuso-Fernandez I."/>
            <person name="Pacheco R."/>
            <person name="Padilla G."/>
            <person name="Ferreira P."/>
            <person name="Barriuso J."/>
            <person name="Kellner H."/>
            <person name="Castanera R."/>
            <person name="Alfaro M."/>
            <person name="Ramirez L."/>
            <person name="Pisabarro A.G."/>
            <person name="Kuo A."/>
            <person name="Tritt A."/>
            <person name="Lipzen A."/>
            <person name="He G."/>
            <person name="Yan M."/>
            <person name="Ng V."/>
            <person name="Cullen D."/>
            <person name="Martin F."/>
            <person name="Rosso M.-N."/>
            <person name="Henrissat B."/>
            <person name="Hibbett D."/>
            <person name="Martinez A.T."/>
            <person name="Grigoriev I.V."/>
        </authorList>
    </citation>
    <scope>NUCLEOTIDE SEQUENCE</scope>
    <source>
        <strain evidence="3">CBS 506.95</strain>
    </source>
</reference>
<protein>
    <submittedName>
        <fullName evidence="3">Uncharacterized protein</fullName>
    </submittedName>
</protein>
<accession>A0A9P6EL85</accession>
<dbReference type="EMBL" id="MU157837">
    <property type="protein sequence ID" value="KAF9530847.1"/>
    <property type="molecule type" value="Genomic_DNA"/>
</dbReference>
<feature type="compositionally biased region" description="Low complexity" evidence="1">
    <location>
        <begin position="143"/>
        <end position="152"/>
    </location>
</feature>
<proteinExistence type="predicted"/>
<gene>
    <name evidence="3" type="ORF">CPB83DRAFT_881773</name>
</gene>
<keyword evidence="2" id="KW-1133">Transmembrane helix</keyword>
<evidence type="ECO:0000256" key="2">
    <source>
        <dbReference type="SAM" id="Phobius"/>
    </source>
</evidence>